<proteinExistence type="predicted"/>
<keyword evidence="1" id="KW-0472">Membrane</keyword>
<dbReference type="EMBL" id="AJSX01000041">
    <property type="protein sequence ID" value="EIJ67779.1"/>
    <property type="molecule type" value="Genomic_DNA"/>
</dbReference>
<dbReference type="eggNOG" id="ENOG5031JXD">
    <property type="taxonomic scope" value="Bacteria"/>
</dbReference>
<dbReference type="OrthoDB" id="5915482at2"/>
<feature type="transmembrane region" description="Helical" evidence="1">
    <location>
        <begin position="157"/>
        <end position="175"/>
    </location>
</feature>
<keyword evidence="1" id="KW-0812">Transmembrane</keyword>
<evidence type="ECO:0000313" key="3">
    <source>
        <dbReference type="Proteomes" id="UP000006457"/>
    </source>
</evidence>
<feature type="transmembrane region" description="Helical" evidence="1">
    <location>
        <begin position="182"/>
        <end position="210"/>
    </location>
</feature>
<organism evidence="2 3">
    <name type="scientific">Pasteurella bettyae CCUG 2042</name>
    <dbReference type="NCBI Taxonomy" id="1095749"/>
    <lineage>
        <taxon>Bacteria</taxon>
        <taxon>Pseudomonadati</taxon>
        <taxon>Pseudomonadota</taxon>
        <taxon>Gammaproteobacteria</taxon>
        <taxon>Pasteurellales</taxon>
        <taxon>Pasteurellaceae</taxon>
        <taxon>Pasteurella</taxon>
    </lineage>
</organism>
<gene>
    <name evidence="2" type="ORF">HMPREF1052_0496</name>
</gene>
<feature type="transmembrane region" description="Helical" evidence="1">
    <location>
        <begin position="222"/>
        <end position="241"/>
    </location>
</feature>
<feature type="transmembrane region" description="Helical" evidence="1">
    <location>
        <begin position="248"/>
        <end position="265"/>
    </location>
</feature>
<feature type="transmembrane region" description="Helical" evidence="1">
    <location>
        <begin position="94"/>
        <end position="113"/>
    </location>
</feature>
<sequence length="271" mass="30601">MSEEQESRELTIIKLSLPVVLLLLIEIYTVLLPPQINAIPHFNIAVLMAQFICVLVFLNGRICNGQRGRLIRAVSYFAFYWGSVWILGLFAKPYSVNILLQFIAGGLMLIIMLKQSLEPNPQIFRLKLAALIGLSALIAFFSLLTNISCLELLQYNLFSQLLVGVILANIVLVVSRNRLQGFIALLPLIITVLLVFNALWSLAVLIYSLLSTGVNLANPFALILYFLLHLLIAGILAFHIYHKQKLSYYVLIFLLFLTATFPLWAKFTYIE</sequence>
<evidence type="ECO:0000313" key="2">
    <source>
        <dbReference type="EMBL" id="EIJ67779.1"/>
    </source>
</evidence>
<dbReference type="AlphaFoldDB" id="I3D7T6"/>
<reference evidence="2 3" key="1">
    <citation type="submission" date="2012-03" db="EMBL/GenBank/DDBJ databases">
        <authorList>
            <person name="Harkins D.M."/>
            <person name="Madupu R."/>
            <person name="Durkin A.S."/>
            <person name="Torralba M."/>
            <person name="Methe B."/>
            <person name="Sutton G.G."/>
            <person name="Nelson K.E."/>
        </authorList>
    </citation>
    <scope>NUCLEOTIDE SEQUENCE [LARGE SCALE GENOMIC DNA]</scope>
    <source>
        <strain evidence="2 3">CCUG 2042</strain>
    </source>
</reference>
<dbReference type="PATRIC" id="fig|1095749.3.peg.1796"/>
<feature type="transmembrane region" description="Helical" evidence="1">
    <location>
        <begin position="38"/>
        <end position="58"/>
    </location>
</feature>
<dbReference type="RefSeq" id="WP_005761527.1">
    <property type="nucleotide sequence ID" value="NZ_AJSX01000041.1"/>
</dbReference>
<feature type="transmembrane region" description="Helical" evidence="1">
    <location>
        <begin position="70"/>
        <end position="88"/>
    </location>
</feature>
<name>I3D7T6_9PAST</name>
<dbReference type="Proteomes" id="UP000006457">
    <property type="component" value="Unassembled WGS sequence"/>
</dbReference>
<feature type="transmembrane region" description="Helical" evidence="1">
    <location>
        <begin position="125"/>
        <end position="145"/>
    </location>
</feature>
<keyword evidence="3" id="KW-1185">Reference proteome</keyword>
<evidence type="ECO:0000256" key="1">
    <source>
        <dbReference type="SAM" id="Phobius"/>
    </source>
</evidence>
<comment type="caution">
    <text evidence="2">The sequence shown here is derived from an EMBL/GenBank/DDBJ whole genome shotgun (WGS) entry which is preliminary data.</text>
</comment>
<accession>I3D7T6</accession>
<protein>
    <submittedName>
        <fullName evidence="2">Putative membrane protein</fullName>
    </submittedName>
</protein>
<keyword evidence="1" id="KW-1133">Transmembrane helix</keyword>
<feature type="transmembrane region" description="Helical" evidence="1">
    <location>
        <begin position="12"/>
        <end position="32"/>
    </location>
</feature>